<sequence length="53" mass="5844">MGIPRHTPWYRVISRSPGKREAPEKNLPAHSHVPGRNSSGRDGKGYPHGQGKT</sequence>
<gene>
    <name evidence="2" type="ORF">ASZ90_015851</name>
</gene>
<proteinExistence type="predicted"/>
<evidence type="ECO:0000313" key="2">
    <source>
        <dbReference type="EMBL" id="KUG14513.1"/>
    </source>
</evidence>
<comment type="caution">
    <text evidence="2">The sequence shown here is derived from an EMBL/GenBank/DDBJ whole genome shotgun (WGS) entry which is preliminary data.</text>
</comment>
<name>A0A0W8F105_9ZZZZ</name>
<protein>
    <submittedName>
        <fullName evidence="2">Uncharacterized protein</fullName>
    </submittedName>
</protein>
<reference evidence="2" key="1">
    <citation type="journal article" date="2015" name="Proc. Natl. Acad. Sci. U.S.A.">
        <title>Networks of energetic and metabolic interactions define dynamics in microbial communities.</title>
        <authorList>
            <person name="Embree M."/>
            <person name="Liu J.K."/>
            <person name="Al-Bassam M.M."/>
            <person name="Zengler K."/>
        </authorList>
    </citation>
    <scope>NUCLEOTIDE SEQUENCE</scope>
</reference>
<dbReference type="EMBL" id="LNQE01001649">
    <property type="protein sequence ID" value="KUG14513.1"/>
    <property type="molecule type" value="Genomic_DNA"/>
</dbReference>
<organism evidence="2">
    <name type="scientific">hydrocarbon metagenome</name>
    <dbReference type="NCBI Taxonomy" id="938273"/>
    <lineage>
        <taxon>unclassified sequences</taxon>
        <taxon>metagenomes</taxon>
        <taxon>ecological metagenomes</taxon>
    </lineage>
</organism>
<evidence type="ECO:0000256" key="1">
    <source>
        <dbReference type="SAM" id="MobiDB-lite"/>
    </source>
</evidence>
<accession>A0A0W8F105</accession>
<feature type="region of interest" description="Disordered" evidence="1">
    <location>
        <begin position="1"/>
        <end position="53"/>
    </location>
</feature>
<dbReference type="AlphaFoldDB" id="A0A0W8F105"/>